<gene>
    <name evidence="6" type="ORF">DXC89_05720</name>
</gene>
<dbReference type="PANTHER" id="PTHR42885">
    <property type="entry name" value="HISTIDINOL-PHOSPHATE AMINOTRANSFERASE-RELATED"/>
    <property type="match status" value="1"/>
</dbReference>
<dbReference type="GO" id="GO:0008483">
    <property type="term" value="F:transaminase activity"/>
    <property type="evidence" value="ECO:0007669"/>
    <property type="project" value="UniProtKB-KW"/>
</dbReference>
<dbReference type="InterPro" id="IPR004839">
    <property type="entry name" value="Aminotransferase_I/II_large"/>
</dbReference>
<sequence length="360" mass="40771">MFAAQWWLEIDQKRRKRMENLQKLVRKNVWNLPEPDYSRWNNNGEMMLLDANENPFNTPFNRMTNPTMPRIREALAAMTGVKSDCIYLSSGIDALFDTLLQTFCDPQHDNIVSISPTRRIYKQRAKVYDIQVIDVPLTPSDYTCKAETLVKACNKDTKMVVLCSPNDPTGNHLPIDELMKTLGSLNIIVVVDQSFLGFDDAESVRTLIATYPNLVVFDAILALWAYAMPPMTMLYAQPDIVKVLRKVAPQNGFGERVEDEIIHILNDPFTCDNWITRIKTERNNMIAALRTLSLPLKVLPSATNFLLIQVENATAVYDYLIENGIRVANVSDLKGCENCLRITIGAKSENAKLIGALRTL</sequence>
<dbReference type="Gene3D" id="3.40.640.10">
    <property type="entry name" value="Type I PLP-dependent aspartate aminotransferase-like (Major domain)"/>
    <property type="match status" value="1"/>
</dbReference>
<evidence type="ECO:0000256" key="2">
    <source>
        <dbReference type="ARBA" id="ARBA00022576"/>
    </source>
</evidence>
<evidence type="ECO:0000313" key="6">
    <source>
        <dbReference type="EMBL" id="RGL00800.1"/>
    </source>
</evidence>
<dbReference type="SUPFAM" id="SSF53383">
    <property type="entry name" value="PLP-dependent transferases"/>
    <property type="match status" value="1"/>
</dbReference>
<evidence type="ECO:0000259" key="5">
    <source>
        <dbReference type="Pfam" id="PF00155"/>
    </source>
</evidence>
<dbReference type="Proteomes" id="UP000260835">
    <property type="component" value="Unassembled WGS sequence"/>
</dbReference>
<keyword evidence="2 6" id="KW-0032">Aminotransferase</keyword>
<organism evidence="6 7">
    <name type="scientific">Prevotella disiens</name>
    <dbReference type="NCBI Taxonomy" id="28130"/>
    <lineage>
        <taxon>Bacteria</taxon>
        <taxon>Pseudomonadati</taxon>
        <taxon>Bacteroidota</taxon>
        <taxon>Bacteroidia</taxon>
        <taxon>Bacteroidales</taxon>
        <taxon>Prevotellaceae</taxon>
        <taxon>Prevotella</taxon>
    </lineage>
</organism>
<dbReference type="CDD" id="cd00609">
    <property type="entry name" value="AAT_like"/>
    <property type="match status" value="1"/>
</dbReference>
<evidence type="ECO:0000256" key="1">
    <source>
        <dbReference type="ARBA" id="ARBA00001933"/>
    </source>
</evidence>
<dbReference type="Gene3D" id="3.90.1150.10">
    <property type="entry name" value="Aspartate Aminotransferase, domain 1"/>
    <property type="match status" value="1"/>
</dbReference>
<dbReference type="PANTHER" id="PTHR42885:SF2">
    <property type="entry name" value="HISTIDINOL-PHOSPHATE AMINOTRANSFERASE"/>
    <property type="match status" value="1"/>
</dbReference>
<dbReference type="InterPro" id="IPR015421">
    <property type="entry name" value="PyrdxlP-dep_Trfase_major"/>
</dbReference>
<reference evidence="6 7" key="1">
    <citation type="submission" date="2018-08" db="EMBL/GenBank/DDBJ databases">
        <title>A genome reference for cultivated species of the human gut microbiota.</title>
        <authorList>
            <person name="Zou Y."/>
            <person name="Xue W."/>
            <person name="Luo G."/>
        </authorList>
    </citation>
    <scope>NUCLEOTIDE SEQUENCE [LARGE SCALE GENOMIC DNA]</scope>
    <source>
        <strain evidence="6 7">TF09-12</strain>
    </source>
</reference>
<proteinExistence type="predicted"/>
<dbReference type="AlphaFoldDB" id="A0A3E4QKC9"/>
<keyword evidence="4" id="KW-0663">Pyridoxal phosphate</keyword>
<keyword evidence="3 6" id="KW-0808">Transferase</keyword>
<dbReference type="InterPro" id="IPR015422">
    <property type="entry name" value="PyrdxlP-dep_Trfase_small"/>
</dbReference>
<name>A0A3E4QKC9_9BACT</name>
<evidence type="ECO:0000313" key="7">
    <source>
        <dbReference type="Proteomes" id="UP000260835"/>
    </source>
</evidence>
<protein>
    <submittedName>
        <fullName evidence="6">Aminotransferase class I/II-fold pyridoxal phosphate-dependent enzyme</fullName>
    </submittedName>
</protein>
<dbReference type="InterPro" id="IPR015424">
    <property type="entry name" value="PyrdxlP-dep_Trfase"/>
</dbReference>
<comment type="caution">
    <text evidence="6">The sequence shown here is derived from an EMBL/GenBank/DDBJ whole genome shotgun (WGS) entry which is preliminary data.</text>
</comment>
<feature type="domain" description="Aminotransferase class I/classII large" evidence="5">
    <location>
        <begin position="60"/>
        <end position="354"/>
    </location>
</feature>
<comment type="cofactor">
    <cofactor evidence="1">
        <name>pyridoxal 5'-phosphate</name>
        <dbReference type="ChEBI" id="CHEBI:597326"/>
    </cofactor>
</comment>
<dbReference type="GO" id="GO:0030170">
    <property type="term" value="F:pyridoxal phosphate binding"/>
    <property type="evidence" value="ECO:0007669"/>
    <property type="project" value="InterPro"/>
</dbReference>
<dbReference type="Pfam" id="PF00155">
    <property type="entry name" value="Aminotran_1_2"/>
    <property type="match status" value="1"/>
</dbReference>
<evidence type="ECO:0000256" key="4">
    <source>
        <dbReference type="ARBA" id="ARBA00022898"/>
    </source>
</evidence>
<dbReference type="EMBL" id="QSRD01000034">
    <property type="protein sequence ID" value="RGL00800.1"/>
    <property type="molecule type" value="Genomic_DNA"/>
</dbReference>
<evidence type="ECO:0000256" key="3">
    <source>
        <dbReference type="ARBA" id="ARBA00022679"/>
    </source>
</evidence>
<accession>A0A3E4QKC9</accession>